<feature type="transmembrane region" description="Helical" evidence="8">
    <location>
        <begin position="428"/>
        <end position="453"/>
    </location>
</feature>
<dbReference type="GO" id="GO:0005886">
    <property type="term" value="C:plasma membrane"/>
    <property type="evidence" value="ECO:0000318"/>
    <property type="project" value="GO_Central"/>
</dbReference>
<accession>A7T6V8</accession>
<evidence type="ECO:0000313" key="9">
    <source>
        <dbReference type="EMBL" id="EDO28296.1"/>
    </source>
</evidence>
<dbReference type="HOGENOM" id="CLU_005230_0_0_1"/>
<evidence type="ECO:0000256" key="7">
    <source>
        <dbReference type="ARBA" id="ARBA00023136"/>
    </source>
</evidence>
<keyword evidence="5 8" id="KW-1133">Transmembrane helix</keyword>
<evidence type="ECO:0000313" key="10">
    <source>
        <dbReference type="Proteomes" id="UP000001593"/>
    </source>
</evidence>
<dbReference type="OMA" id="PACILIV"/>
<feature type="transmembrane region" description="Helical" evidence="8">
    <location>
        <begin position="155"/>
        <end position="180"/>
    </location>
</feature>
<evidence type="ECO:0000256" key="4">
    <source>
        <dbReference type="ARBA" id="ARBA00022692"/>
    </source>
</evidence>
<evidence type="ECO:0000256" key="8">
    <source>
        <dbReference type="RuleBase" id="RU361189"/>
    </source>
</evidence>
<dbReference type="Proteomes" id="UP000001593">
    <property type="component" value="Unassembled WGS sequence"/>
</dbReference>
<dbReference type="GO" id="GO:0016471">
    <property type="term" value="C:vacuolar proton-transporting V-type ATPase complex"/>
    <property type="evidence" value="ECO:0000318"/>
    <property type="project" value="GO_Central"/>
</dbReference>
<dbReference type="GO" id="GO:0046961">
    <property type="term" value="F:proton-transporting ATPase activity, rotational mechanism"/>
    <property type="evidence" value="ECO:0007669"/>
    <property type="project" value="InterPro"/>
</dbReference>
<keyword evidence="10" id="KW-1185">Reference proteome</keyword>
<dbReference type="GO" id="GO:0051117">
    <property type="term" value="F:ATPase binding"/>
    <property type="evidence" value="ECO:0000318"/>
    <property type="project" value="GO_Central"/>
</dbReference>
<dbReference type="InParanoid" id="A7T6V8"/>
<feature type="transmembrane region" description="Helical" evidence="8">
    <location>
        <begin position="339"/>
        <end position="359"/>
    </location>
</feature>
<evidence type="ECO:0000256" key="2">
    <source>
        <dbReference type="ARBA" id="ARBA00009904"/>
    </source>
</evidence>
<dbReference type="GO" id="GO:0007035">
    <property type="term" value="P:vacuolar acidification"/>
    <property type="evidence" value="ECO:0000318"/>
    <property type="project" value="GO_Central"/>
</dbReference>
<reference evidence="9 10" key="1">
    <citation type="journal article" date="2007" name="Science">
        <title>Sea anemone genome reveals ancestral eumetazoan gene repertoire and genomic organization.</title>
        <authorList>
            <person name="Putnam N.H."/>
            <person name="Srivastava M."/>
            <person name="Hellsten U."/>
            <person name="Dirks B."/>
            <person name="Chapman J."/>
            <person name="Salamov A."/>
            <person name="Terry A."/>
            <person name="Shapiro H."/>
            <person name="Lindquist E."/>
            <person name="Kapitonov V.V."/>
            <person name="Jurka J."/>
            <person name="Genikhovich G."/>
            <person name="Grigoriev I.V."/>
            <person name="Lucas S.M."/>
            <person name="Steele R.E."/>
            <person name="Finnerty J.R."/>
            <person name="Technau U."/>
            <person name="Martindale M.Q."/>
            <person name="Rokhsar D.S."/>
        </authorList>
    </citation>
    <scope>NUCLEOTIDE SEQUENCE [LARGE SCALE GENOMIC DNA]</scope>
    <source>
        <strain evidence="10">CH2 X CH6</strain>
    </source>
</reference>
<dbReference type="PANTHER" id="PTHR11629:SF63">
    <property type="entry name" value="V-TYPE PROTON ATPASE SUBUNIT A"/>
    <property type="match status" value="1"/>
</dbReference>
<dbReference type="Pfam" id="PF01496">
    <property type="entry name" value="V_ATPase_I"/>
    <property type="match status" value="4"/>
</dbReference>
<feature type="transmembrane region" description="Helical" evidence="8">
    <location>
        <begin position="192"/>
        <end position="223"/>
    </location>
</feature>
<keyword evidence="8" id="KW-0375">Hydrogen ion transport</keyword>
<feature type="non-terminal residue" evidence="9">
    <location>
        <position position="1"/>
    </location>
</feature>
<feature type="transmembrane region" description="Helical" evidence="8">
    <location>
        <begin position="306"/>
        <end position="324"/>
    </location>
</feature>
<keyword evidence="7 8" id="KW-0472">Membrane</keyword>
<evidence type="ECO:0000256" key="3">
    <source>
        <dbReference type="ARBA" id="ARBA00022448"/>
    </source>
</evidence>
<keyword evidence="6 8" id="KW-0406">Ion transport</keyword>
<evidence type="ECO:0000256" key="6">
    <source>
        <dbReference type="ARBA" id="ARBA00023065"/>
    </source>
</evidence>
<gene>
    <name evidence="9" type="ORF">NEMVEDRAFT_v1g223163</name>
</gene>
<dbReference type="eggNOG" id="KOG2189">
    <property type="taxonomic scope" value="Eukaryota"/>
</dbReference>
<dbReference type="EMBL" id="DS471745">
    <property type="protein sequence ID" value="EDO28296.1"/>
    <property type="molecule type" value="Genomic_DNA"/>
</dbReference>
<evidence type="ECO:0000256" key="1">
    <source>
        <dbReference type="ARBA" id="ARBA00004141"/>
    </source>
</evidence>
<name>A7T6V8_NEMVE</name>
<dbReference type="InterPro" id="IPR002490">
    <property type="entry name" value="V-ATPase_116kDa_su"/>
</dbReference>
<keyword evidence="4 8" id="KW-0812">Transmembrane</keyword>
<comment type="function">
    <text evidence="8">Essential component of the vacuolar proton pump (V-ATPase), a multimeric enzyme that catalyzes the translocation of protons across the membranes. Required for assembly and activity of the V-ATPase.</text>
</comment>
<comment type="similarity">
    <text evidence="2 8">Belongs to the V-ATPase 116 kDa subunit family.</text>
</comment>
<evidence type="ECO:0000256" key="5">
    <source>
        <dbReference type="ARBA" id="ARBA00022989"/>
    </source>
</evidence>
<dbReference type="AlphaFoldDB" id="A7T6V8"/>
<feature type="transmembrane region" description="Helical" evidence="8">
    <location>
        <begin position="229"/>
        <end position="251"/>
    </location>
</feature>
<keyword evidence="3 8" id="KW-0813">Transport</keyword>
<dbReference type="PANTHER" id="PTHR11629">
    <property type="entry name" value="VACUOLAR PROTON ATPASES"/>
    <property type="match status" value="1"/>
</dbReference>
<protein>
    <recommendedName>
        <fullName evidence="8">V-type proton ATPase subunit a</fullName>
    </recommendedName>
</protein>
<sequence length="467" mass="53228">AQFEQLENEMKDSNSNYEALMRSYLELTELKHILKKTQTFFEEAEQHVHQQQIQEPGRTDDTVQLLGEEPSAASAATQLGFVSGVISREKVPSFERLLWRACRGNVFFKQAEIEEALEDPSTGDQVHKCVFIIFFQGDQLKSRVKKICEGFCARMYLLLLLLFVHVLCHDDDVVVVMLFVQVPHQHFVVVQFLCHLVYVICLGSIPACILIVVVCCSALYTIITFPFLFAVMFGDCGHGFIMAMFALYLVLKEDKLKNFKGGGEDKILMLDPKVGYSGIPYYFGLDPIWQVAKNKLNFTNSLKMKLSIVLGVIHMMFGVCLSFFNHRHFKKPINIFCEFIPQVLFLGCIFGYLVILIFYKWIFISIERPNFDFGEAFVHQAIHTIEYCLGCISNTASYLRLWALSLAHAELSEVLWSMVLHLGLNKEGAMGIIVTFLGFGLWAVLTIAILLIMEGLSAFLHALRLHW</sequence>
<dbReference type="PhylomeDB" id="A7T6V8"/>
<dbReference type="GO" id="GO:0033179">
    <property type="term" value="C:proton-transporting V-type ATPase, V0 domain"/>
    <property type="evidence" value="ECO:0007669"/>
    <property type="project" value="InterPro"/>
</dbReference>
<comment type="subcellular location">
    <subcellularLocation>
        <location evidence="1">Membrane</location>
        <topology evidence="1">Multi-pass membrane protein</topology>
    </subcellularLocation>
</comment>
<organism evidence="9 10">
    <name type="scientific">Nematostella vectensis</name>
    <name type="common">Starlet sea anemone</name>
    <dbReference type="NCBI Taxonomy" id="45351"/>
    <lineage>
        <taxon>Eukaryota</taxon>
        <taxon>Metazoa</taxon>
        <taxon>Cnidaria</taxon>
        <taxon>Anthozoa</taxon>
        <taxon>Hexacorallia</taxon>
        <taxon>Actiniaria</taxon>
        <taxon>Edwardsiidae</taxon>
        <taxon>Nematostella</taxon>
    </lineage>
</organism>
<dbReference type="STRING" id="45351.A7T6V8"/>
<proteinExistence type="inferred from homology"/>